<organism evidence="8 9">
    <name type="scientific">Perilla frutescens var. hirtella</name>
    <name type="common">Perilla citriodora</name>
    <name type="synonym">Perilla setoyensis</name>
    <dbReference type="NCBI Taxonomy" id="608512"/>
    <lineage>
        <taxon>Eukaryota</taxon>
        <taxon>Viridiplantae</taxon>
        <taxon>Streptophyta</taxon>
        <taxon>Embryophyta</taxon>
        <taxon>Tracheophyta</taxon>
        <taxon>Spermatophyta</taxon>
        <taxon>Magnoliopsida</taxon>
        <taxon>eudicotyledons</taxon>
        <taxon>Gunneridae</taxon>
        <taxon>Pentapetalae</taxon>
        <taxon>asterids</taxon>
        <taxon>lamiids</taxon>
        <taxon>Lamiales</taxon>
        <taxon>Lamiaceae</taxon>
        <taxon>Nepetoideae</taxon>
        <taxon>Elsholtzieae</taxon>
        <taxon>Perilla</taxon>
    </lineage>
</organism>
<dbReference type="Pfam" id="PF00628">
    <property type="entry name" value="PHD"/>
    <property type="match status" value="1"/>
</dbReference>
<dbReference type="InterPro" id="IPR019787">
    <property type="entry name" value="Znf_PHD-finger"/>
</dbReference>
<evidence type="ECO:0000256" key="1">
    <source>
        <dbReference type="ARBA" id="ARBA00022723"/>
    </source>
</evidence>
<feature type="compositionally biased region" description="Low complexity" evidence="5">
    <location>
        <begin position="1044"/>
        <end position="1061"/>
    </location>
</feature>
<evidence type="ECO:0000259" key="7">
    <source>
        <dbReference type="PROSITE" id="PS50089"/>
    </source>
</evidence>
<evidence type="ECO:0000256" key="2">
    <source>
        <dbReference type="ARBA" id="ARBA00022771"/>
    </source>
</evidence>
<dbReference type="PROSITE" id="PS50016">
    <property type="entry name" value="ZF_PHD_2"/>
    <property type="match status" value="2"/>
</dbReference>
<dbReference type="Gene3D" id="3.30.40.10">
    <property type="entry name" value="Zinc/RING finger domain, C3HC4 (zinc finger)"/>
    <property type="match status" value="2"/>
</dbReference>
<dbReference type="InterPro" id="IPR001965">
    <property type="entry name" value="Znf_PHD"/>
</dbReference>
<feature type="compositionally biased region" description="Basic residues" evidence="5">
    <location>
        <begin position="733"/>
        <end position="743"/>
    </location>
</feature>
<dbReference type="PANTHER" id="PTHR36074">
    <property type="entry name" value="ISOPENTENYL-DIPHOSPHATE DELTA-ISOMERASE"/>
    <property type="match status" value="1"/>
</dbReference>
<evidence type="ECO:0000256" key="4">
    <source>
        <dbReference type="PROSITE-ProRule" id="PRU00175"/>
    </source>
</evidence>
<dbReference type="AlphaFoldDB" id="A0AAD4JPT3"/>
<gene>
    <name evidence="8" type="ORF">C2S53_011058</name>
</gene>
<proteinExistence type="predicted"/>
<name>A0AAD4JPT3_PERFH</name>
<feature type="compositionally biased region" description="Basic and acidic residues" evidence="5">
    <location>
        <begin position="1092"/>
        <end position="1104"/>
    </location>
</feature>
<feature type="region of interest" description="Disordered" evidence="5">
    <location>
        <begin position="714"/>
        <end position="788"/>
    </location>
</feature>
<accession>A0AAD4JPT3</accession>
<keyword evidence="2 4" id="KW-0863">Zinc-finger</keyword>
<dbReference type="InterPro" id="IPR001841">
    <property type="entry name" value="Znf_RING"/>
</dbReference>
<evidence type="ECO:0000256" key="3">
    <source>
        <dbReference type="ARBA" id="ARBA00022833"/>
    </source>
</evidence>
<keyword evidence="3" id="KW-0862">Zinc</keyword>
<dbReference type="PROSITE" id="PS01359">
    <property type="entry name" value="ZF_PHD_1"/>
    <property type="match status" value="1"/>
</dbReference>
<dbReference type="InterPro" id="IPR013083">
    <property type="entry name" value="Znf_RING/FYVE/PHD"/>
</dbReference>
<evidence type="ECO:0000313" key="9">
    <source>
        <dbReference type="Proteomes" id="UP001190926"/>
    </source>
</evidence>
<evidence type="ECO:0000259" key="6">
    <source>
        <dbReference type="PROSITE" id="PS50016"/>
    </source>
</evidence>
<dbReference type="Proteomes" id="UP001190926">
    <property type="component" value="Unassembled WGS sequence"/>
</dbReference>
<keyword evidence="1" id="KW-0479">Metal-binding</keyword>
<feature type="compositionally biased region" description="Polar residues" evidence="5">
    <location>
        <begin position="746"/>
        <end position="757"/>
    </location>
</feature>
<dbReference type="FunFam" id="3.30.40.10:FF:000238">
    <property type="entry name" value="PHD finger family protein"/>
    <property type="match status" value="1"/>
</dbReference>
<dbReference type="InterPro" id="IPR019786">
    <property type="entry name" value="Zinc_finger_PHD-type_CS"/>
</dbReference>
<dbReference type="PROSITE" id="PS50089">
    <property type="entry name" value="ZF_RING_2"/>
    <property type="match status" value="1"/>
</dbReference>
<comment type="caution">
    <text evidence="8">The sequence shown here is derived from an EMBL/GenBank/DDBJ whole genome shotgun (WGS) entry which is preliminary data.</text>
</comment>
<feature type="compositionally biased region" description="Polar residues" evidence="5">
    <location>
        <begin position="985"/>
        <end position="995"/>
    </location>
</feature>
<protein>
    <submittedName>
        <fullName evidence="8">Uncharacterized protein</fullName>
    </submittedName>
</protein>
<sequence length="1176" mass="128860">MAAIAIMDLLRKHPNSGGQTFNSRGLSPGKLVGSSTASSAAASYAFGLPFAFGAFLGNGATQYAYCDAGATLGEDYLSSIRTASGKIFQNDALTYSTKQYNVQLKPLFSAFHWKTLALTSVRSFSLFYLPLLVPHLRPEEDDDFLREDIEDNHIDLAVPFKKSVRQIAHETTVATTRRLLERLAVYHVSQRMAWKLLKDVPKSALRKAARGMPTFTYIYRVSRTTFRGHFLGVLASWTVHVCIDIYRFFSSVSKARQGIDTVDTRKHVRILGRKVYSVTMGCSASLVFASIGAGIGATLTRPSAGQWIGSGIGDLAGPIIVAFCFEKLRSEKGKEDFLQGVARVEQFLKDPWLIKARENATIQVLVPKVAVSPLPPPPPPQFAPDVSAPGVGGGAEEASAQVKRAALQKQAAAASLVAEDYARRFESGDLEVSARDGAGEEQGLSTAKVMCRLCFSGENDGSERARKMLSCNSCGKKYHRSCLKAWSQNRDLFHWSSWTCPSCRTCEVCRRTGDPNKFMFCKRCDGAYHCYCQQPPHKNVSHGPYLCPKHTKCHSCDSTVPGNGLSVRWLLGYTCCDACGRLFGKGNYCPVCLKVYRDSESTPMVCCDICQRWVHCPCDGISDAKYMQFQVDGNLQYVCTTCRGECPQVTNLEEAVQELWKRRDEADKDLIASLRAAAGLPTQEEIFDISPFSDDEESGPLSVKNEYGRSLKFSLKGLGNKSPRKSKEYGKKSSNKKHGKKKGNGTSLISGADTYQSLDGYVDGPSGQNTDKNDDMQFSNEPTTTFSPIAGSLMEDASAENEATASKHKYIDEVSATNITKASRTIKIKSNKSHGLTNREDIGSNSGVPKTAHGPKLVIHLGGRSKNISPPRSKALSFKRGQDKISSKGNEDADQMKHPEYTDKPDAAAKFGEQRGHKRDHADQVKGSKLQGKEGPLIKFKNASNSEFNISSKHSGGGFSEGYESVSPKNTYSVLGKRSAEDSASARSGSEVPTSRRSKHFSMAHGEDVSVSGELIDDSSRVPSISQASTKERKPFLKFKIPKNSNNGNQNVSSNSNIGNQDSLPPAGKDEITYTRGQRSKRRRPAPGDEEPSQRREDSTMKDFTDANWILQKLGKDAAGKRVEVHQPSSNSWHRGTVVEVFEGTSIVSIALDDGKAKSFELGKQGIRFISQKQKH</sequence>
<dbReference type="FunFam" id="3.30.40.10:FF:000638">
    <property type="entry name" value="PHD finger family protein"/>
    <property type="match status" value="1"/>
</dbReference>
<evidence type="ECO:0000256" key="5">
    <source>
        <dbReference type="SAM" id="MobiDB-lite"/>
    </source>
</evidence>
<dbReference type="PANTHER" id="PTHR36074:SF1">
    <property type="entry name" value="ISOPENTENYL-DIPHOSPHATE DELTA-ISOMERASE"/>
    <property type="match status" value="1"/>
</dbReference>
<dbReference type="GO" id="GO:0008270">
    <property type="term" value="F:zinc ion binding"/>
    <property type="evidence" value="ECO:0007669"/>
    <property type="project" value="UniProtKB-KW"/>
</dbReference>
<dbReference type="SMART" id="SM00249">
    <property type="entry name" value="PHD"/>
    <property type="match status" value="3"/>
</dbReference>
<feature type="domain" description="RING-type" evidence="7">
    <location>
        <begin position="451"/>
        <end position="504"/>
    </location>
</feature>
<feature type="compositionally biased region" description="Polar residues" evidence="5">
    <location>
        <begin position="766"/>
        <end position="787"/>
    </location>
</feature>
<dbReference type="InterPro" id="IPR011011">
    <property type="entry name" value="Znf_FYVE_PHD"/>
</dbReference>
<feature type="compositionally biased region" description="Polar residues" evidence="5">
    <location>
        <begin position="942"/>
        <end position="954"/>
    </location>
</feature>
<feature type="domain" description="PHD-type" evidence="6">
    <location>
        <begin position="448"/>
        <end position="506"/>
    </location>
</feature>
<dbReference type="EMBL" id="SDAM02000019">
    <property type="protein sequence ID" value="KAH6836910.1"/>
    <property type="molecule type" value="Genomic_DNA"/>
</dbReference>
<feature type="region of interest" description="Disordered" evidence="5">
    <location>
        <begin position="830"/>
        <end position="1104"/>
    </location>
</feature>
<keyword evidence="9" id="KW-1185">Reference proteome</keyword>
<feature type="domain" description="PHD-type" evidence="6">
    <location>
        <begin position="586"/>
        <end position="645"/>
    </location>
</feature>
<evidence type="ECO:0000313" key="8">
    <source>
        <dbReference type="EMBL" id="KAH6836910.1"/>
    </source>
</evidence>
<reference evidence="8 9" key="1">
    <citation type="journal article" date="2021" name="Nat. Commun.">
        <title>Incipient diploidization of the medicinal plant Perilla within 10,000 years.</title>
        <authorList>
            <person name="Zhang Y."/>
            <person name="Shen Q."/>
            <person name="Leng L."/>
            <person name="Zhang D."/>
            <person name="Chen S."/>
            <person name="Shi Y."/>
            <person name="Ning Z."/>
            <person name="Chen S."/>
        </authorList>
    </citation>
    <scope>NUCLEOTIDE SEQUENCE [LARGE SCALE GENOMIC DNA]</scope>
    <source>
        <strain evidence="9">cv. PC099</strain>
    </source>
</reference>
<dbReference type="SUPFAM" id="SSF57903">
    <property type="entry name" value="FYVE/PHD zinc finger"/>
    <property type="match status" value="3"/>
</dbReference>
<dbReference type="CDD" id="cd15489">
    <property type="entry name" value="PHD_SF"/>
    <property type="match status" value="1"/>
</dbReference>
<feature type="compositionally biased region" description="Basic and acidic residues" evidence="5">
    <location>
        <begin position="880"/>
        <end position="926"/>
    </location>
</feature>